<feature type="compositionally biased region" description="Basic and acidic residues" evidence="1">
    <location>
        <begin position="138"/>
        <end position="152"/>
    </location>
</feature>
<reference evidence="2 3" key="1">
    <citation type="submission" date="2024-06" db="EMBL/GenBank/DDBJ databases">
        <title>Genomic Encyclopedia of Type Strains, Phase IV (KMG-IV): sequencing the most valuable type-strain genomes for metagenomic binning, comparative biology and taxonomic classification.</title>
        <authorList>
            <person name="Goeker M."/>
        </authorList>
    </citation>
    <scope>NUCLEOTIDE SEQUENCE [LARGE SCALE GENOMIC DNA]</scope>
    <source>
        <strain evidence="2 3">D-501</strain>
    </source>
</reference>
<proteinExistence type="predicted"/>
<evidence type="ECO:0000313" key="2">
    <source>
        <dbReference type="EMBL" id="MET3602475.1"/>
    </source>
</evidence>
<sequence>MLGAGQPRPPRLLATSASWASTQPTPARCRCRTCPAPGSPDTCDPLPGLVPWPSSWCSPAAVDLAGPDPLPLLDVPGTGRPRPLRPAGYARELGEHLASAGPSSIDGTTSGAWVGLPSRLSRIGPRTEKRGTFTRLPWLHDEGRQKGRSDDE</sequence>
<dbReference type="EMBL" id="JBEPLS010000001">
    <property type="protein sequence ID" value="MET3602475.1"/>
    <property type="molecule type" value="Genomic_DNA"/>
</dbReference>
<feature type="region of interest" description="Disordered" evidence="1">
    <location>
        <begin position="98"/>
        <end position="152"/>
    </location>
</feature>
<comment type="caution">
    <text evidence="2">The sequence shown here is derived from an EMBL/GenBank/DDBJ whole genome shotgun (WGS) entry which is preliminary data.</text>
</comment>
<feature type="compositionally biased region" description="Polar residues" evidence="1">
    <location>
        <begin position="15"/>
        <end position="25"/>
    </location>
</feature>
<dbReference type="Proteomes" id="UP001549111">
    <property type="component" value="Unassembled WGS sequence"/>
</dbReference>
<evidence type="ECO:0000256" key="1">
    <source>
        <dbReference type="SAM" id="MobiDB-lite"/>
    </source>
</evidence>
<keyword evidence="3" id="KW-1185">Reference proteome</keyword>
<feature type="compositionally biased region" description="Polar residues" evidence="1">
    <location>
        <begin position="101"/>
        <end position="111"/>
    </location>
</feature>
<accession>A0ABV2IHS4</accession>
<evidence type="ECO:0000313" key="3">
    <source>
        <dbReference type="Proteomes" id="UP001549111"/>
    </source>
</evidence>
<organism evidence="2 3">
    <name type="scientific">Sphaerotilus sulfidivorans</name>
    <dbReference type="NCBI Taxonomy" id="639200"/>
    <lineage>
        <taxon>Bacteria</taxon>
        <taxon>Pseudomonadati</taxon>
        <taxon>Pseudomonadota</taxon>
        <taxon>Betaproteobacteria</taxon>
        <taxon>Burkholderiales</taxon>
        <taxon>Sphaerotilaceae</taxon>
        <taxon>Sphaerotilus</taxon>
    </lineage>
</organism>
<name>A0ABV2IHS4_9BURK</name>
<feature type="region of interest" description="Disordered" evidence="1">
    <location>
        <begin position="1"/>
        <end position="29"/>
    </location>
</feature>
<gene>
    <name evidence="2" type="ORF">ABIC99_000251</name>
</gene>
<protein>
    <submittedName>
        <fullName evidence="2">Uncharacterized protein</fullName>
    </submittedName>
</protein>